<evidence type="ECO:0000313" key="3">
    <source>
        <dbReference type="Proteomes" id="UP001497457"/>
    </source>
</evidence>
<accession>A0ABC8VAS8</accession>
<feature type="region of interest" description="Disordered" evidence="1">
    <location>
        <begin position="213"/>
        <end position="232"/>
    </location>
</feature>
<evidence type="ECO:0000313" key="2">
    <source>
        <dbReference type="EMBL" id="CAL4886255.1"/>
    </source>
</evidence>
<feature type="region of interest" description="Disordered" evidence="1">
    <location>
        <begin position="1"/>
        <end position="112"/>
    </location>
</feature>
<gene>
    <name evidence="2" type="ORF">URODEC1_LOCUS1031</name>
</gene>
<protein>
    <submittedName>
        <fullName evidence="2">Uncharacterized protein</fullName>
    </submittedName>
</protein>
<dbReference type="Gene3D" id="3.90.228.10">
    <property type="match status" value="1"/>
</dbReference>
<organism evidence="2 3">
    <name type="scientific">Urochloa decumbens</name>
    <dbReference type="NCBI Taxonomy" id="240449"/>
    <lineage>
        <taxon>Eukaryota</taxon>
        <taxon>Viridiplantae</taxon>
        <taxon>Streptophyta</taxon>
        <taxon>Embryophyta</taxon>
        <taxon>Tracheophyta</taxon>
        <taxon>Spermatophyta</taxon>
        <taxon>Magnoliopsida</taxon>
        <taxon>Liliopsida</taxon>
        <taxon>Poales</taxon>
        <taxon>Poaceae</taxon>
        <taxon>PACMAD clade</taxon>
        <taxon>Panicoideae</taxon>
        <taxon>Panicodae</taxon>
        <taxon>Paniceae</taxon>
        <taxon>Melinidinae</taxon>
        <taxon>Urochloa</taxon>
    </lineage>
</organism>
<feature type="compositionally biased region" description="Low complexity" evidence="1">
    <location>
        <begin position="30"/>
        <end position="43"/>
    </location>
</feature>
<reference evidence="2 3" key="2">
    <citation type="submission" date="2024-10" db="EMBL/GenBank/DDBJ databases">
        <authorList>
            <person name="Ryan C."/>
        </authorList>
    </citation>
    <scope>NUCLEOTIDE SEQUENCE [LARGE SCALE GENOMIC DNA]</scope>
</reference>
<sequence length="325" mass="33248">MPEKPPPPRRRPTAAAGSWVRSLQCKSMAADDVAARAAATPPTRKLHPLLPRAGCGISGDALTHVASSKPAAGRPRPKPSLEPGKKAKLKPKPKPAAVALPPSPPPGPLGPVPALTELPAGHSSRQVVEIIFLSSWSSPLPPPLAQPGAPTTTTTTSVGGGGAFPGVVEMLFRVHNPARAVARFEDYRAAVRARAGGAARSAADGNEMMRFSPAPPYGSPSSPSSAATCGGDREDAQRIRTFDGSGGAHAASGRGPATGRRAMFLCRVIAGRVAEAGAGEGAGAGSAEPKQKEQFDSVRVGKGGGELVVFDGRAVLPCFLIIYRL</sequence>
<name>A0ABC8VAS8_9POAL</name>
<reference evidence="3" key="1">
    <citation type="submission" date="2024-06" db="EMBL/GenBank/DDBJ databases">
        <authorList>
            <person name="Ryan C."/>
        </authorList>
    </citation>
    <scope>NUCLEOTIDE SEQUENCE [LARGE SCALE GENOMIC DNA]</scope>
</reference>
<dbReference type="EMBL" id="OZ075111">
    <property type="protein sequence ID" value="CAL4886255.1"/>
    <property type="molecule type" value="Genomic_DNA"/>
</dbReference>
<feature type="compositionally biased region" description="Pro residues" evidence="1">
    <location>
        <begin position="101"/>
        <end position="111"/>
    </location>
</feature>
<dbReference type="AlphaFoldDB" id="A0ABC8VAS8"/>
<dbReference type="SUPFAM" id="SSF56399">
    <property type="entry name" value="ADP-ribosylation"/>
    <property type="match status" value="1"/>
</dbReference>
<proteinExistence type="predicted"/>
<dbReference type="PANTHER" id="PTHR31681:SF47">
    <property type="entry name" value="SULFATED SURFACE-LIKE GLYCOPROTEIN"/>
    <property type="match status" value="1"/>
</dbReference>
<evidence type="ECO:0000256" key="1">
    <source>
        <dbReference type="SAM" id="MobiDB-lite"/>
    </source>
</evidence>
<dbReference type="Proteomes" id="UP001497457">
    <property type="component" value="Chromosome 1b"/>
</dbReference>
<dbReference type="PANTHER" id="PTHR31681">
    <property type="entry name" value="C2H2-LIKE ZINC FINGER PROTEIN"/>
    <property type="match status" value="1"/>
</dbReference>
<keyword evidence="3" id="KW-1185">Reference proteome</keyword>